<reference evidence="4" key="1">
    <citation type="submission" date="2022-11" db="UniProtKB">
        <authorList>
            <consortium name="WormBaseParasite"/>
        </authorList>
    </citation>
    <scope>IDENTIFICATION</scope>
</reference>
<feature type="compositionally biased region" description="Basic and acidic residues" evidence="1">
    <location>
        <begin position="553"/>
        <end position="566"/>
    </location>
</feature>
<name>A0A915BXV7_PARUN</name>
<evidence type="ECO:0000256" key="1">
    <source>
        <dbReference type="SAM" id="MobiDB-lite"/>
    </source>
</evidence>
<dbReference type="WBParaSite" id="PgR068_g053_t01">
    <property type="protein sequence ID" value="PgR068_g053_t01"/>
    <property type="gene ID" value="PgR068_g053"/>
</dbReference>
<feature type="compositionally biased region" description="Basic and acidic residues" evidence="1">
    <location>
        <begin position="506"/>
        <end position="521"/>
    </location>
</feature>
<protein>
    <submittedName>
        <fullName evidence="4">Uncharacterized protein</fullName>
    </submittedName>
</protein>
<proteinExistence type="predicted"/>
<accession>A0A915BXV7</accession>
<keyword evidence="3" id="KW-1185">Reference proteome</keyword>
<feature type="chain" id="PRO_5037962050" evidence="2">
    <location>
        <begin position="25"/>
        <end position="648"/>
    </location>
</feature>
<feature type="signal peptide" evidence="2">
    <location>
        <begin position="1"/>
        <end position="24"/>
    </location>
</feature>
<feature type="region of interest" description="Disordered" evidence="1">
    <location>
        <begin position="553"/>
        <end position="584"/>
    </location>
</feature>
<dbReference type="AlphaFoldDB" id="A0A915BXV7"/>
<feature type="region of interest" description="Disordered" evidence="1">
    <location>
        <begin position="501"/>
        <end position="521"/>
    </location>
</feature>
<dbReference type="InterPro" id="IPR057233">
    <property type="entry name" value="DUF7911"/>
</dbReference>
<evidence type="ECO:0000313" key="4">
    <source>
        <dbReference type="WBParaSite" id="PgR068_g053_t01"/>
    </source>
</evidence>
<dbReference type="Proteomes" id="UP000887569">
    <property type="component" value="Unplaced"/>
</dbReference>
<organism evidence="3 4">
    <name type="scientific">Parascaris univalens</name>
    <name type="common">Nematode worm</name>
    <dbReference type="NCBI Taxonomy" id="6257"/>
    <lineage>
        <taxon>Eukaryota</taxon>
        <taxon>Metazoa</taxon>
        <taxon>Ecdysozoa</taxon>
        <taxon>Nematoda</taxon>
        <taxon>Chromadorea</taxon>
        <taxon>Rhabditida</taxon>
        <taxon>Spirurina</taxon>
        <taxon>Ascaridomorpha</taxon>
        <taxon>Ascaridoidea</taxon>
        <taxon>Ascarididae</taxon>
        <taxon>Parascaris</taxon>
    </lineage>
</organism>
<keyword evidence="2" id="KW-0732">Signal</keyword>
<evidence type="ECO:0000313" key="3">
    <source>
        <dbReference type="Proteomes" id="UP000887569"/>
    </source>
</evidence>
<feature type="compositionally biased region" description="Basic and acidic residues" evidence="1">
    <location>
        <begin position="573"/>
        <end position="582"/>
    </location>
</feature>
<evidence type="ECO:0000256" key="2">
    <source>
        <dbReference type="SAM" id="SignalP"/>
    </source>
</evidence>
<dbReference type="Pfam" id="PF25492">
    <property type="entry name" value="DUF7911"/>
    <property type="match status" value="1"/>
</dbReference>
<sequence>MRTCASDCSFRLLSIIASLLNISAFLQKNDHLTIQTNRFLAQIHEDFIVYGITQDCRVFFVDRSNLDLIKALRVDSRNTYCYPNLVKLHLQQGAHRLALMLIMKQAGNRICTLPIEMPELHTISSGRIFSYSILSSVPYMSCSHLPDNSFALEPDISFMDTAFADVIYFINAKSIGSTWSVRRFQITESGHLRAVDRLSINYPRRDDGIGYVMANQFIVELDLKRSLLYTMNRFLKNLLSECSFDLLFRPQHVQPKWIAFDRDQRRQTWLDSFSIDGDLLFFTESIREESGMTANIYATNLLQPNSTVHILIVNFVADVIVLKKRTIVDLTARNISKFDKSLAQRMLKTALTTSTQTTTTTTTIAPTITSTKPPYAVISKTKTHKPFLERTDYQKLTPTRAYTIFNTSSTIQQTFTTSRTRLMTSTTKSYTTQMAQDSNEDVYYRRETSTRTPIRSSLPSTTTHQTILLPTKNINNSTMARFDHSEKSEQLPPEVEGAMIENSGGQERDAISSSDEHLRRNSFDGHHQFSLEQDYDNKSPPIGDRRLIDQFERVESDSSKGWNEKDKEDEEKQENGREKEEENVYQLPQNIEKDEENVRKILRPTKPSREQIDDPLVSALNDTINIASKISVTNIHIFYISIFSYFLY</sequence>